<name>A0AB39XXU1_9ACTN</name>
<protein>
    <submittedName>
        <fullName evidence="1">Uncharacterized protein</fullName>
    </submittedName>
</protein>
<dbReference type="AlphaFoldDB" id="A0AB39XXU1"/>
<dbReference type="EMBL" id="CP165727">
    <property type="protein sequence ID" value="XDV61626.1"/>
    <property type="molecule type" value="Genomic_DNA"/>
</dbReference>
<accession>A0AB39XXU1</accession>
<gene>
    <name evidence="1" type="ORF">AB5J51_00840</name>
</gene>
<sequence length="169" mass="18327">MTSTEAAAIALQDHAALWSMGEIRASDVVNAACDALVAGLDTPCLRILAACTRAEADYDVHDLLPAALDELGLTFYSVGSEAGQEAAARALARRMLAGELTPREFTFRIHQRHGHELPLTERLAELDDEYDILEYGDRTVDQVDTEVTAEARRLAAHPAIPAEPTDSRS</sequence>
<proteinExistence type="predicted"/>
<organism evidence="1">
    <name type="scientific">Streptomyces sp. R33</name>
    <dbReference type="NCBI Taxonomy" id="3238629"/>
    <lineage>
        <taxon>Bacteria</taxon>
        <taxon>Bacillati</taxon>
        <taxon>Actinomycetota</taxon>
        <taxon>Actinomycetes</taxon>
        <taxon>Kitasatosporales</taxon>
        <taxon>Streptomycetaceae</taxon>
        <taxon>Streptomyces</taxon>
    </lineage>
</organism>
<reference evidence="1" key="1">
    <citation type="submission" date="2024-08" db="EMBL/GenBank/DDBJ databases">
        <authorList>
            <person name="Yu S.T."/>
        </authorList>
    </citation>
    <scope>NUCLEOTIDE SEQUENCE</scope>
    <source>
        <strain evidence="1">R33</strain>
    </source>
</reference>
<evidence type="ECO:0000313" key="1">
    <source>
        <dbReference type="EMBL" id="XDV61626.1"/>
    </source>
</evidence>
<dbReference type="RefSeq" id="WP_369776396.1">
    <property type="nucleotide sequence ID" value="NZ_CP165727.1"/>
</dbReference>